<sequence>MASHQLAIAKASLSAGLLRPDPTSVPRDDITAFHSALDRALSHCSSANIQACKSWLLRHVVSSSNRVGVWAKYLAALSGSFAAEEGAPATSAKRKRLHIMYLLNDVFHHTKYHMGSRAAFSTVSGSLQPYIVELLGYAASYDREKNPKHHRRLDDLLDIWEANEYYGSDYVGKLREVVKTSALSGPVKASIDVETSNLDATNKPSGKDVPFVMPATHGDPSTPFYDLPAGNLIPHIIPNSTIPLRPDTVKPLQFLAGPADQKLVTAVKAFLKDVDRIYESTQPEPQDGEMVDIDDLGEVVIREDKSGDVLDGETYYGWNVRASSRSRSRSRSLTPRKRRRYSNSVASDDSRSSRSRSRSQTPPRRASGRKYDSRSRSRSRPSQSYSPRRPSPPRAHPPTHHPPPNPYGPGHAPPAPAYPPHHQHHPPPPPPHYPMHFAGGPPGGPPFPPPGMFPQGVPPPPPPQNYQGSWPPPPPPSMQNCGPAPGMNTSHFPPPYQAQGGQYPSMHRGPGLGPSQQMPPGSYHFPPPHSGGQGQGQGQGPGQGQGQGISGPWPK</sequence>
<evidence type="ECO:0000313" key="4">
    <source>
        <dbReference type="Proteomes" id="UP000234275"/>
    </source>
</evidence>
<dbReference type="PANTHER" id="PTHR12323">
    <property type="entry name" value="SR-RELATED CTD ASSOCIATED FACTOR 6"/>
    <property type="match status" value="1"/>
</dbReference>
<dbReference type="STRING" id="1392250.A0A2I2GGB3"/>
<dbReference type="AlphaFoldDB" id="A0A2I2GGB3"/>
<dbReference type="Gene3D" id="1.25.40.90">
    <property type="match status" value="1"/>
</dbReference>
<dbReference type="PANTHER" id="PTHR12323:SF0">
    <property type="entry name" value="CALCIUM HOMEOSTASIS ENDOPLASMIC RETICULUM PROTEIN"/>
    <property type="match status" value="1"/>
</dbReference>
<dbReference type="EMBL" id="MSFO01000002">
    <property type="protein sequence ID" value="PLB51916.1"/>
    <property type="molecule type" value="Genomic_DNA"/>
</dbReference>
<feature type="compositionally biased region" description="Pro residues" evidence="1">
    <location>
        <begin position="442"/>
        <end position="477"/>
    </location>
</feature>
<feature type="compositionally biased region" description="Basic residues" evidence="1">
    <location>
        <begin position="324"/>
        <end position="341"/>
    </location>
</feature>
<dbReference type="InterPro" id="IPR008942">
    <property type="entry name" value="ENTH_VHS"/>
</dbReference>
<feature type="compositionally biased region" description="Pro residues" evidence="1">
    <location>
        <begin position="389"/>
        <end position="419"/>
    </location>
</feature>
<reference evidence="3 4" key="1">
    <citation type="submission" date="2016-12" db="EMBL/GenBank/DDBJ databases">
        <title>The genomes of Aspergillus section Nigri reveals drivers in fungal speciation.</title>
        <authorList>
            <consortium name="DOE Joint Genome Institute"/>
            <person name="Vesth T.C."/>
            <person name="Nybo J."/>
            <person name="Theobald S."/>
            <person name="Brandl J."/>
            <person name="Frisvad J.C."/>
            <person name="Nielsen K.F."/>
            <person name="Lyhne E.K."/>
            <person name="Kogle M.E."/>
            <person name="Kuo A."/>
            <person name="Riley R."/>
            <person name="Clum A."/>
            <person name="Nolan M."/>
            <person name="Lipzen A."/>
            <person name="Salamov A."/>
            <person name="Henrissat B."/>
            <person name="Wiebenga A."/>
            <person name="De Vries R.P."/>
            <person name="Grigoriev I.V."/>
            <person name="Mortensen U.H."/>
            <person name="Andersen M.R."/>
            <person name="Baker S.E."/>
        </authorList>
    </citation>
    <scope>NUCLEOTIDE SEQUENCE [LARGE SCALE GENOMIC DNA]</scope>
    <source>
        <strain evidence="3 4">IBT 23096</strain>
    </source>
</reference>
<dbReference type="GeneID" id="36559061"/>
<keyword evidence="4" id="KW-1185">Reference proteome</keyword>
<dbReference type="Proteomes" id="UP000234275">
    <property type="component" value="Unassembled WGS sequence"/>
</dbReference>
<dbReference type="VEuPathDB" id="FungiDB:P170DRAFT_453490"/>
<comment type="caution">
    <text evidence="3">The sequence shown here is derived from an EMBL/GenBank/DDBJ whole genome shotgun (WGS) entry which is preliminary data.</text>
</comment>
<accession>A0A2I2GGB3</accession>
<feature type="region of interest" description="Disordered" evidence="1">
    <location>
        <begin position="322"/>
        <end position="555"/>
    </location>
</feature>
<proteinExistence type="predicted"/>
<dbReference type="GO" id="GO:0006874">
    <property type="term" value="P:intracellular calcium ion homeostasis"/>
    <property type="evidence" value="ECO:0007669"/>
    <property type="project" value="TreeGrafter"/>
</dbReference>
<evidence type="ECO:0000313" key="3">
    <source>
        <dbReference type="EMBL" id="PLB51916.1"/>
    </source>
</evidence>
<feature type="compositionally biased region" description="Gly residues" evidence="1">
    <location>
        <begin position="531"/>
        <end position="549"/>
    </location>
</feature>
<organism evidence="3 4">
    <name type="scientific">Aspergillus steynii IBT 23096</name>
    <dbReference type="NCBI Taxonomy" id="1392250"/>
    <lineage>
        <taxon>Eukaryota</taxon>
        <taxon>Fungi</taxon>
        <taxon>Dikarya</taxon>
        <taxon>Ascomycota</taxon>
        <taxon>Pezizomycotina</taxon>
        <taxon>Eurotiomycetes</taxon>
        <taxon>Eurotiomycetidae</taxon>
        <taxon>Eurotiales</taxon>
        <taxon>Aspergillaceae</taxon>
        <taxon>Aspergillus</taxon>
        <taxon>Aspergillus subgen. Circumdati</taxon>
    </lineage>
</organism>
<dbReference type="GO" id="GO:0048471">
    <property type="term" value="C:perinuclear region of cytoplasm"/>
    <property type="evidence" value="ECO:0007669"/>
    <property type="project" value="TreeGrafter"/>
</dbReference>
<dbReference type="OrthoDB" id="21470at2759"/>
<dbReference type="InterPro" id="IPR006569">
    <property type="entry name" value="CID_dom"/>
</dbReference>
<dbReference type="RefSeq" id="XP_024707218.1">
    <property type="nucleotide sequence ID" value="XM_024851362.1"/>
</dbReference>
<feature type="domain" description="CID" evidence="2">
    <location>
        <begin position="25"/>
        <end position="182"/>
    </location>
</feature>
<protein>
    <recommendedName>
        <fullName evidence="2">CID domain-containing protein</fullName>
    </recommendedName>
</protein>
<evidence type="ECO:0000256" key="1">
    <source>
        <dbReference type="SAM" id="MobiDB-lite"/>
    </source>
</evidence>
<dbReference type="Pfam" id="PF04818">
    <property type="entry name" value="CID"/>
    <property type="match status" value="1"/>
</dbReference>
<dbReference type="PROSITE" id="PS51391">
    <property type="entry name" value="CID"/>
    <property type="match status" value="1"/>
</dbReference>
<name>A0A2I2GGB3_9EURO</name>
<evidence type="ECO:0000259" key="2">
    <source>
        <dbReference type="PROSITE" id="PS51391"/>
    </source>
</evidence>
<gene>
    <name evidence="3" type="ORF">P170DRAFT_453490</name>
</gene>